<protein>
    <recommendedName>
        <fullName evidence="11">Bifunctional inhibitor/plant lipid transfer protein/seed storage helical domain-containing protein</fullName>
    </recommendedName>
</protein>
<feature type="compositionally biased region" description="Low complexity" evidence="9">
    <location>
        <begin position="138"/>
        <end position="152"/>
    </location>
</feature>
<keyword evidence="4" id="KW-0472">Membrane</keyword>
<evidence type="ECO:0000256" key="7">
    <source>
        <dbReference type="ARBA" id="ARBA00023180"/>
    </source>
</evidence>
<feature type="region of interest" description="Disordered" evidence="9">
    <location>
        <begin position="136"/>
        <end position="167"/>
    </location>
</feature>
<keyword evidence="5 10" id="KW-0732">Signal</keyword>
<sequence length="194" mass="20733">MGSKRATNLSITFTFFLLLLADFASSDINQDKAECTDQLIGLANCLLYVGGQAKTPTIDCCTGLKMVIDKSKRCLCILIKDRDDPNLGLKINVSLALNLPTACHTPTNLTQCVDLLHLAPKSPEAKMFEGFDKAIGKNSSTPVPPSVSSNSTGKGTSPSAQSKSGGGWGNKWHVAEVVCGILPFVFISHIFFLV</sequence>
<dbReference type="InterPro" id="IPR036312">
    <property type="entry name" value="Bifun_inhib/LTP/seed_sf"/>
</dbReference>
<dbReference type="Proteomes" id="UP001372338">
    <property type="component" value="Unassembled WGS sequence"/>
</dbReference>
<evidence type="ECO:0000256" key="9">
    <source>
        <dbReference type="SAM" id="MobiDB-lite"/>
    </source>
</evidence>
<dbReference type="PANTHER" id="PTHR33044">
    <property type="entry name" value="BIFUNCTIONAL INHIBITOR/LIPID-TRANSFER PROTEIN/SEED STORAGE 2S ALBUMIN SUPERFAMILY PROTEIN-RELATED"/>
    <property type="match status" value="1"/>
</dbReference>
<dbReference type="Pfam" id="PF14368">
    <property type="entry name" value="LTP_2"/>
    <property type="match status" value="1"/>
</dbReference>
<dbReference type="GO" id="GO:0098552">
    <property type="term" value="C:side of membrane"/>
    <property type="evidence" value="ECO:0007669"/>
    <property type="project" value="UniProtKB-KW"/>
</dbReference>
<evidence type="ECO:0000256" key="10">
    <source>
        <dbReference type="SAM" id="SignalP"/>
    </source>
</evidence>
<dbReference type="InterPro" id="IPR016140">
    <property type="entry name" value="Bifunc_inhib/LTP/seed_store"/>
</dbReference>
<reference evidence="12 13" key="1">
    <citation type="submission" date="2024-01" db="EMBL/GenBank/DDBJ databases">
        <title>The genomes of 5 underutilized Papilionoideae crops provide insights into root nodulation and disease resistanc.</title>
        <authorList>
            <person name="Yuan L."/>
        </authorList>
    </citation>
    <scope>NUCLEOTIDE SEQUENCE [LARGE SCALE GENOMIC DNA]</scope>
    <source>
        <strain evidence="12">ZHUSHIDOU_FW_LH</strain>
        <tissue evidence="12">Leaf</tissue>
    </source>
</reference>
<comment type="similarity">
    <text evidence="2">Belongs to the plant LTP family.</text>
</comment>
<evidence type="ECO:0000256" key="6">
    <source>
        <dbReference type="ARBA" id="ARBA00023157"/>
    </source>
</evidence>
<evidence type="ECO:0000313" key="12">
    <source>
        <dbReference type="EMBL" id="KAK7247101.1"/>
    </source>
</evidence>
<dbReference type="Gene3D" id="1.10.110.10">
    <property type="entry name" value="Plant lipid-transfer and hydrophobic proteins"/>
    <property type="match status" value="1"/>
</dbReference>
<dbReference type="EMBL" id="JAYWIO010000008">
    <property type="protein sequence ID" value="KAK7247101.1"/>
    <property type="molecule type" value="Genomic_DNA"/>
</dbReference>
<keyword evidence="6" id="KW-1015">Disulfide bond</keyword>
<accession>A0AAN9E6Q0</accession>
<evidence type="ECO:0000313" key="13">
    <source>
        <dbReference type="Proteomes" id="UP001372338"/>
    </source>
</evidence>
<feature type="chain" id="PRO_5042863303" description="Bifunctional inhibitor/plant lipid transfer protein/seed storage helical domain-containing protein" evidence="10">
    <location>
        <begin position="27"/>
        <end position="194"/>
    </location>
</feature>
<comment type="caution">
    <text evidence="12">The sequence shown here is derived from an EMBL/GenBank/DDBJ whole genome shotgun (WGS) entry which is preliminary data.</text>
</comment>
<feature type="compositionally biased region" description="Polar residues" evidence="9">
    <location>
        <begin position="153"/>
        <end position="163"/>
    </location>
</feature>
<dbReference type="FunFam" id="1.10.110.10:FF:000001">
    <property type="entry name" value="Bifunctional inhibitor/lipid-transfer protein/seed storage 2S albumin superfamily protein"/>
    <property type="match status" value="1"/>
</dbReference>
<feature type="domain" description="Bifunctional inhibitor/plant lipid transfer protein/seed storage helical" evidence="11">
    <location>
        <begin position="35"/>
        <end position="112"/>
    </location>
</feature>
<proteinExistence type="inferred from homology"/>
<organism evidence="12 13">
    <name type="scientific">Crotalaria pallida</name>
    <name type="common">Smooth rattlebox</name>
    <name type="synonym">Crotalaria striata</name>
    <dbReference type="NCBI Taxonomy" id="3830"/>
    <lineage>
        <taxon>Eukaryota</taxon>
        <taxon>Viridiplantae</taxon>
        <taxon>Streptophyta</taxon>
        <taxon>Embryophyta</taxon>
        <taxon>Tracheophyta</taxon>
        <taxon>Spermatophyta</taxon>
        <taxon>Magnoliopsida</taxon>
        <taxon>eudicotyledons</taxon>
        <taxon>Gunneridae</taxon>
        <taxon>Pentapetalae</taxon>
        <taxon>rosids</taxon>
        <taxon>fabids</taxon>
        <taxon>Fabales</taxon>
        <taxon>Fabaceae</taxon>
        <taxon>Papilionoideae</taxon>
        <taxon>50 kb inversion clade</taxon>
        <taxon>genistoids sensu lato</taxon>
        <taxon>core genistoids</taxon>
        <taxon>Crotalarieae</taxon>
        <taxon>Crotalaria</taxon>
    </lineage>
</organism>
<keyword evidence="4" id="KW-0336">GPI-anchor</keyword>
<evidence type="ECO:0000256" key="5">
    <source>
        <dbReference type="ARBA" id="ARBA00022729"/>
    </source>
</evidence>
<evidence type="ECO:0000256" key="1">
    <source>
        <dbReference type="ARBA" id="ARBA00004609"/>
    </source>
</evidence>
<dbReference type="CDD" id="cd00010">
    <property type="entry name" value="AAI_LTSS"/>
    <property type="match status" value="1"/>
</dbReference>
<keyword evidence="8" id="KW-0449">Lipoprotein</keyword>
<evidence type="ECO:0000256" key="2">
    <source>
        <dbReference type="ARBA" id="ARBA00009748"/>
    </source>
</evidence>
<dbReference type="SUPFAM" id="SSF47699">
    <property type="entry name" value="Bifunctional inhibitor/lipid-transfer protein/seed storage 2S albumin"/>
    <property type="match status" value="1"/>
</dbReference>
<keyword evidence="3" id="KW-1003">Cell membrane</keyword>
<name>A0AAN9E6Q0_CROPI</name>
<dbReference type="SMART" id="SM00499">
    <property type="entry name" value="AAI"/>
    <property type="match status" value="1"/>
</dbReference>
<dbReference type="GO" id="GO:0005886">
    <property type="term" value="C:plasma membrane"/>
    <property type="evidence" value="ECO:0007669"/>
    <property type="project" value="UniProtKB-SubCell"/>
</dbReference>
<evidence type="ECO:0000256" key="8">
    <source>
        <dbReference type="ARBA" id="ARBA00023288"/>
    </source>
</evidence>
<evidence type="ECO:0000256" key="3">
    <source>
        <dbReference type="ARBA" id="ARBA00022475"/>
    </source>
</evidence>
<feature type="signal peptide" evidence="10">
    <location>
        <begin position="1"/>
        <end position="26"/>
    </location>
</feature>
<evidence type="ECO:0000256" key="4">
    <source>
        <dbReference type="ARBA" id="ARBA00022622"/>
    </source>
</evidence>
<gene>
    <name evidence="12" type="ORF">RIF29_41978</name>
</gene>
<comment type="subcellular location">
    <subcellularLocation>
        <location evidence="1">Cell membrane</location>
        <topology evidence="1">Lipid-anchor</topology>
        <topology evidence="1">GPI-anchor</topology>
    </subcellularLocation>
</comment>
<dbReference type="InterPro" id="IPR043325">
    <property type="entry name" value="LTSS"/>
</dbReference>
<keyword evidence="7" id="KW-0325">Glycoprotein</keyword>
<dbReference type="AlphaFoldDB" id="A0AAN9E6Q0"/>
<evidence type="ECO:0000259" key="11">
    <source>
        <dbReference type="SMART" id="SM00499"/>
    </source>
</evidence>
<keyword evidence="13" id="KW-1185">Reference proteome</keyword>